<dbReference type="AlphaFoldDB" id="A0A449AZC1"/>
<dbReference type="RefSeq" id="WP_119571930.1">
    <property type="nucleotide sequence ID" value="NZ_LR215031.1"/>
</dbReference>
<comment type="caution">
    <text evidence="4">Lacks conserved residue(s) required for the propagation of feature annotation.</text>
</comment>
<reference evidence="6 7" key="1">
    <citation type="submission" date="2019-01" db="EMBL/GenBank/DDBJ databases">
        <authorList>
            <consortium name="Pathogen Informatics"/>
        </authorList>
    </citation>
    <scope>NUCLEOTIDE SEQUENCE [LARGE SCALE GENOMIC DNA]</scope>
    <source>
        <strain evidence="6 7">NCTC10186</strain>
    </source>
</reference>
<accession>A0A449AZC1</accession>
<dbReference type="EC" id="3.5.4.31" evidence="4"/>
<keyword evidence="2 4" id="KW-0378">Hydrolase</keyword>
<dbReference type="FunFam" id="3.20.20.140:FF:000014">
    <property type="entry name" value="5-methylthioadenosine/S-adenosylhomocysteine deaminase"/>
    <property type="match status" value="1"/>
</dbReference>
<feature type="binding site" evidence="4">
    <location>
        <position position="210"/>
    </location>
    <ligand>
        <name>substrate</name>
    </ligand>
</feature>
<proteinExistence type="inferred from homology"/>
<comment type="catalytic activity">
    <reaction evidence="4">
        <text>S-adenosyl-L-homocysteine + H2O + H(+) = S-inosyl-L-homocysteine + NH4(+)</text>
        <dbReference type="Rhea" id="RHEA:20716"/>
        <dbReference type="ChEBI" id="CHEBI:15377"/>
        <dbReference type="ChEBI" id="CHEBI:15378"/>
        <dbReference type="ChEBI" id="CHEBI:28938"/>
        <dbReference type="ChEBI" id="CHEBI:57856"/>
        <dbReference type="ChEBI" id="CHEBI:57985"/>
        <dbReference type="EC" id="3.5.4.28"/>
    </reaction>
</comment>
<feature type="domain" description="Amidohydrolase-related" evidence="5">
    <location>
        <begin position="54"/>
        <end position="399"/>
    </location>
</feature>
<comment type="similarity">
    <text evidence="4">Belongs to the metallo-dependent hydrolases superfamily. MTA/SAH deaminase family.</text>
</comment>
<feature type="binding site" evidence="4">
    <location>
        <position position="207"/>
    </location>
    <ligand>
        <name>Zn(2+)</name>
        <dbReference type="ChEBI" id="CHEBI:29105"/>
    </ligand>
</feature>
<feature type="binding site" evidence="4">
    <location>
        <position position="92"/>
    </location>
    <ligand>
        <name>substrate</name>
    </ligand>
</feature>
<evidence type="ECO:0000313" key="7">
    <source>
        <dbReference type="Proteomes" id="UP000289862"/>
    </source>
</evidence>
<dbReference type="EC" id="3.5.4.28" evidence="4"/>
<dbReference type="Pfam" id="PF01979">
    <property type="entry name" value="Amidohydro_1"/>
    <property type="match status" value="1"/>
</dbReference>
<dbReference type="GO" id="GO:0046872">
    <property type="term" value="F:metal ion binding"/>
    <property type="evidence" value="ECO:0007669"/>
    <property type="project" value="UniProtKB-KW"/>
</dbReference>
<feature type="binding site" evidence="4">
    <location>
        <position position="180"/>
    </location>
    <ligand>
        <name>substrate</name>
    </ligand>
</feature>
<dbReference type="InterPro" id="IPR011059">
    <property type="entry name" value="Metal-dep_hydrolase_composite"/>
</dbReference>
<keyword evidence="3 4" id="KW-0862">Zinc</keyword>
<dbReference type="EMBL" id="LR215031">
    <property type="protein sequence ID" value="VEU72806.1"/>
    <property type="molecule type" value="Genomic_DNA"/>
</dbReference>
<comment type="catalytic activity">
    <reaction evidence="4">
        <text>S-methyl-5'-thioadenosine + H2O + H(+) = S-methyl-5'-thioinosine + NH4(+)</text>
        <dbReference type="Rhea" id="RHEA:25025"/>
        <dbReference type="ChEBI" id="CHEBI:15377"/>
        <dbReference type="ChEBI" id="CHEBI:15378"/>
        <dbReference type="ChEBI" id="CHEBI:17509"/>
        <dbReference type="ChEBI" id="CHEBI:28938"/>
        <dbReference type="ChEBI" id="CHEBI:48595"/>
        <dbReference type="EC" id="3.5.4.31"/>
    </reaction>
</comment>
<dbReference type="Gene3D" id="3.20.20.140">
    <property type="entry name" value="Metal-dependent hydrolases"/>
    <property type="match status" value="1"/>
</dbReference>
<dbReference type="KEGG" id="mgal:NCTC10186_00277"/>
<dbReference type="InterPro" id="IPR006680">
    <property type="entry name" value="Amidohydro-rel"/>
</dbReference>
<name>A0A449AZC1_9BACT</name>
<keyword evidence="1 4" id="KW-0479">Metal-binding</keyword>
<protein>
    <recommendedName>
        <fullName evidence="4">5-methylthioadenosine/S-adenosylhomocysteine deaminase</fullName>
        <shortName evidence="4">MTA/SAH deaminase</shortName>
        <ecNumber evidence="4">3.5.4.28</ecNumber>
        <ecNumber evidence="4">3.5.4.31</ecNumber>
    </recommendedName>
</protein>
<evidence type="ECO:0000256" key="4">
    <source>
        <dbReference type="HAMAP-Rule" id="MF_01281"/>
    </source>
</evidence>
<sequence length="430" mass="48545">MKKIWIKNATILTMENEELIYKSNLYIQGNTIYHVGDKLSDFDANKIIDANNNLVMPGLINAHTHVAMTLFRNMADDLNLEDWLFNVIFPLEDKLDRKDIYNGAKLGIAEMIASGTTSFVDMYFFEEQTARAALEMKIRGFVGHGIGSNKLESRYQRSLDLLNEFKDKNDNLITPIVAPHAIYTNTKESLKATKELKNKFQTLLTIHLNESQNELKSVQEKFNASPFEVAHEANLLDENTIVAHATHLNEKDIQIIKNTKVSLVHNPVSNLKLSSGIMDVQNLLNQGINIALGTDGAASNNILDMFESMKFASLLAKIKNYKPTDLKAFQVLQMATTNGAKAVGMENKLGKLKKDYLADLIIVDINNFNHFPQNNLINSLVYSTSSKDVITTIINGEIVYDNKQILIESFNYPKLKEEINQTLERIQESN</sequence>
<feature type="binding site" evidence="4">
    <location>
        <position position="295"/>
    </location>
    <ligand>
        <name>Zn(2+)</name>
        <dbReference type="ChEBI" id="CHEBI:29105"/>
    </ligand>
</feature>
<dbReference type="InterPro" id="IPR023512">
    <property type="entry name" value="Deaminase_MtaD/DadD"/>
</dbReference>
<evidence type="ECO:0000256" key="2">
    <source>
        <dbReference type="ARBA" id="ARBA00022801"/>
    </source>
</evidence>
<dbReference type="CDD" id="cd01298">
    <property type="entry name" value="ATZ_TRZ_like"/>
    <property type="match status" value="1"/>
</dbReference>
<evidence type="ECO:0000313" key="6">
    <source>
        <dbReference type="EMBL" id="VEU72806.1"/>
    </source>
</evidence>
<evidence type="ECO:0000256" key="3">
    <source>
        <dbReference type="ARBA" id="ARBA00022833"/>
    </source>
</evidence>
<dbReference type="PANTHER" id="PTHR43794:SF11">
    <property type="entry name" value="AMIDOHYDROLASE-RELATED DOMAIN-CONTAINING PROTEIN"/>
    <property type="match status" value="1"/>
</dbReference>
<keyword evidence="7" id="KW-1185">Reference proteome</keyword>
<feature type="binding site" evidence="4">
    <location>
        <position position="295"/>
    </location>
    <ligand>
        <name>substrate</name>
    </ligand>
</feature>
<evidence type="ECO:0000259" key="5">
    <source>
        <dbReference type="Pfam" id="PF01979"/>
    </source>
</evidence>
<comment type="cofactor">
    <cofactor evidence="4">
        <name>Zn(2+)</name>
        <dbReference type="ChEBI" id="CHEBI:29105"/>
    </cofactor>
    <text evidence="4">Binds 1 zinc ion per subunit.</text>
</comment>
<dbReference type="Gene3D" id="2.30.40.10">
    <property type="entry name" value="Urease, subunit C, domain 1"/>
    <property type="match status" value="1"/>
</dbReference>
<dbReference type="OrthoDB" id="9776488at2"/>
<dbReference type="GO" id="GO:0090614">
    <property type="term" value="F:5'-methylthioadenosine deaminase activity"/>
    <property type="evidence" value="ECO:0007669"/>
    <property type="project" value="UniProtKB-UniRule"/>
</dbReference>
<organism evidence="6 7">
    <name type="scientific">Mycoplasmopsis gallopavonis</name>
    <dbReference type="NCBI Taxonomy" id="76629"/>
    <lineage>
        <taxon>Bacteria</taxon>
        <taxon>Bacillati</taxon>
        <taxon>Mycoplasmatota</taxon>
        <taxon>Mycoplasmoidales</taxon>
        <taxon>Metamycoplasmataceae</taxon>
        <taxon>Mycoplasmopsis</taxon>
    </lineage>
</organism>
<dbReference type="InterPro" id="IPR050287">
    <property type="entry name" value="MTA/SAH_deaminase"/>
</dbReference>
<dbReference type="HAMAP" id="MF_01281">
    <property type="entry name" value="MTA_SAH_deamin"/>
    <property type="match status" value="1"/>
</dbReference>
<dbReference type="Proteomes" id="UP000289862">
    <property type="component" value="Chromosome"/>
</dbReference>
<dbReference type="SUPFAM" id="SSF51338">
    <property type="entry name" value="Composite domain of metallo-dependent hydrolases"/>
    <property type="match status" value="1"/>
</dbReference>
<feature type="binding site" evidence="4">
    <location>
        <position position="65"/>
    </location>
    <ligand>
        <name>Zn(2+)</name>
        <dbReference type="ChEBI" id="CHEBI:29105"/>
    </ligand>
</feature>
<dbReference type="PANTHER" id="PTHR43794">
    <property type="entry name" value="AMINOHYDROLASE SSNA-RELATED"/>
    <property type="match status" value="1"/>
</dbReference>
<evidence type="ECO:0000256" key="1">
    <source>
        <dbReference type="ARBA" id="ARBA00022723"/>
    </source>
</evidence>
<feature type="binding site" evidence="4">
    <location>
        <position position="63"/>
    </location>
    <ligand>
        <name>Zn(2+)</name>
        <dbReference type="ChEBI" id="CHEBI:29105"/>
    </ligand>
</feature>
<dbReference type="InterPro" id="IPR032466">
    <property type="entry name" value="Metal_Hydrolase"/>
</dbReference>
<gene>
    <name evidence="4 6" type="primary">mtaD</name>
    <name evidence="6" type="ORF">NCTC10186_00277</name>
</gene>
<dbReference type="GO" id="GO:0050270">
    <property type="term" value="F:S-adenosylhomocysteine deaminase activity"/>
    <property type="evidence" value="ECO:0007669"/>
    <property type="project" value="UniProtKB-UniRule"/>
</dbReference>
<comment type="function">
    <text evidence="4">Catalyzes the deamination of 5-methylthioadenosine and S-adenosyl-L-homocysteine into 5-methylthioinosine and S-inosyl-L-homocysteine, respectively. Is also able to deaminate adenosine.</text>
</comment>
<dbReference type="SUPFAM" id="SSF51556">
    <property type="entry name" value="Metallo-dependent hydrolases"/>
    <property type="match status" value="1"/>
</dbReference>